<comment type="caution">
    <text evidence="1">The sequence shown here is derived from an EMBL/GenBank/DDBJ whole genome shotgun (WGS) entry which is preliminary data.</text>
</comment>
<dbReference type="EMBL" id="JBHUDG010000049">
    <property type="protein sequence ID" value="MFD1631633.1"/>
    <property type="molecule type" value="Genomic_DNA"/>
</dbReference>
<evidence type="ECO:0000313" key="1">
    <source>
        <dbReference type="EMBL" id="MFD1631633.1"/>
    </source>
</evidence>
<reference evidence="2" key="1">
    <citation type="journal article" date="2019" name="Int. J. Syst. Evol. Microbiol.">
        <title>The Global Catalogue of Microorganisms (GCM) 10K type strain sequencing project: providing services to taxonomists for standard genome sequencing and annotation.</title>
        <authorList>
            <consortium name="The Broad Institute Genomics Platform"/>
            <consortium name="The Broad Institute Genome Sequencing Center for Infectious Disease"/>
            <person name="Wu L."/>
            <person name="Ma J."/>
        </authorList>
    </citation>
    <scope>NUCLEOTIDE SEQUENCE [LARGE SCALE GENOMIC DNA]</scope>
    <source>
        <strain evidence="2">CCUG 53762</strain>
    </source>
</reference>
<protein>
    <recommendedName>
        <fullName evidence="3">NACHT domain-containing protein</fullName>
    </recommendedName>
</protein>
<evidence type="ECO:0008006" key="3">
    <source>
        <dbReference type="Google" id="ProtNLM"/>
    </source>
</evidence>
<sequence>MKASISALTPSDCRRLSVLINKAVHKNVSETTLKRLFGFAETKHKFSRYTITALCEFIGKQSWEQFCEESKKTESIKNNVWNVLQSRARLITRYTLNNIKNKCSIPFPYTINREFSERDFNYFYNKEFVYSSFVSQAGFGKSVMLAHLVEKFFITEGAPYQKDILLFINPNMLPGLENLDYNIEQWLDEQMDGISTDSFSQYFNDHPEELEGKIIIIFDGFDDITLKDEPFNKLINSLADFVSLHAKASWIKIVLSMRTTMWLKFYEKIRHSAIIKSKWYKGNYSANDDFSNLPPLTDREIDFVIQNFSPEKIEDINPKIKMQLKSPFYLHIYYDLLQDGRDAKCLTDLTFYELIVSFVHHKINLSSFYTEKVILLKNFINIASKNQKGNAVYKVDILNDIVKFKQAYDELILHGILVEEKQYGDVLPVEIVRFQQTHVFEYFLFIETIEKHDRKVNSEYLRHVLEEFENSNITLKLLQWTVRYVVINDHEAALIDIIRMKLPVEEKKYLLFFIAEMLESKTNEKADHHFRINSPDVHNVFLQELLNFDFTDFYYKNTLKSLALASPVSENKLIYMSLLAYVYFFELDILQLREIFGLMQELSNFDSAFTFSQINAVELILSSLSLSLDDTADELKLANFMKGKDYFEQLFEEFKPKAIISYLSFCIVSILYGKVGEFVQLNQDLYKKHPHIVKGRSGFSLYVLIVSAFVNLSTDSGVLKKLLRHISLVKNNIGDGFHSFFYVMLCMLMTIHNKLLSNNEQAAIYMEEGVAISELKKIHSFETIFLMVAVNIYGNMGDIDKAEKMSYKLHCLLEEKRISTTNLIGFFKGVRLRDNNLFIK</sequence>
<gene>
    <name evidence="1" type="ORF">ACFSAH_17290</name>
</gene>
<dbReference type="Proteomes" id="UP001597118">
    <property type="component" value="Unassembled WGS sequence"/>
</dbReference>
<name>A0ABW4IFW4_9SPHI</name>
<keyword evidence="2" id="KW-1185">Reference proteome</keyword>
<dbReference type="InterPro" id="IPR027417">
    <property type="entry name" value="P-loop_NTPase"/>
</dbReference>
<dbReference type="Gene3D" id="3.40.50.300">
    <property type="entry name" value="P-loop containing nucleotide triphosphate hydrolases"/>
    <property type="match status" value="1"/>
</dbReference>
<proteinExistence type="predicted"/>
<accession>A0ABW4IFW4</accession>
<dbReference type="RefSeq" id="WP_379664001.1">
    <property type="nucleotide sequence ID" value="NZ_JBHUDG010000049.1"/>
</dbReference>
<evidence type="ECO:0000313" key="2">
    <source>
        <dbReference type="Proteomes" id="UP001597118"/>
    </source>
</evidence>
<organism evidence="1 2">
    <name type="scientific">Pseudopedobacter beijingensis</name>
    <dbReference type="NCBI Taxonomy" id="1207056"/>
    <lineage>
        <taxon>Bacteria</taxon>
        <taxon>Pseudomonadati</taxon>
        <taxon>Bacteroidota</taxon>
        <taxon>Sphingobacteriia</taxon>
        <taxon>Sphingobacteriales</taxon>
        <taxon>Sphingobacteriaceae</taxon>
        <taxon>Pseudopedobacter</taxon>
    </lineage>
</organism>